<dbReference type="Proteomes" id="UP000466535">
    <property type="component" value="Unassembled WGS sequence"/>
</dbReference>
<evidence type="ECO:0000259" key="1">
    <source>
        <dbReference type="SMART" id="SM00481"/>
    </source>
</evidence>
<dbReference type="InterPro" id="IPR052018">
    <property type="entry name" value="PHP_domain"/>
</dbReference>
<dbReference type="Gene3D" id="3.20.20.140">
    <property type="entry name" value="Metal-dependent hydrolases"/>
    <property type="match status" value="1"/>
</dbReference>
<feature type="domain" description="Polymerase/histidinol phosphatase N-terminal" evidence="1">
    <location>
        <begin position="4"/>
        <end position="70"/>
    </location>
</feature>
<evidence type="ECO:0000313" key="3">
    <source>
        <dbReference type="Proteomes" id="UP000466535"/>
    </source>
</evidence>
<dbReference type="PANTHER" id="PTHR42924:SF3">
    <property type="entry name" value="POLYMERASE_HISTIDINOL PHOSPHATASE N-TERMINAL DOMAIN-CONTAINING PROTEIN"/>
    <property type="match status" value="1"/>
</dbReference>
<dbReference type="Pfam" id="PF02811">
    <property type="entry name" value="PHP"/>
    <property type="match status" value="1"/>
</dbReference>
<sequence length="224" mass="24113">MLAVELHAHSVSSYDGRDGIEQLLERARQVGLDGLAVTDHDAFAASERAAELAEEYGLVGIPGMEISTAAGHVLALGIDRRIERGLGFRESVERIHDAGGIAVVPHPFQELRKGVLGAIPKRAITAADAIEVYNSRLLTGRSNRQADALAEEYGMAKTAGSDAHTAEMVGRARTLVETEDRTAEGILAAIRDGETAIRGRRTPYRITLKQVAGSATRRARKRLL</sequence>
<keyword evidence="3" id="KW-1185">Reference proteome</keyword>
<dbReference type="EMBL" id="WUUT01000010">
    <property type="protein sequence ID" value="MXR53159.1"/>
    <property type="molecule type" value="Genomic_DNA"/>
</dbReference>
<organism evidence="2 3">
    <name type="scientific">Halovenus carboxidivorans</name>
    <dbReference type="NCBI Taxonomy" id="2692199"/>
    <lineage>
        <taxon>Archaea</taxon>
        <taxon>Methanobacteriati</taxon>
        <taxon>Methanobacteriota</taxon>
        <taxon>Stenosarchaea group</taxon>
        <taxon>Halobacteria</taxon>
        <taxon>Halobacteriales</taxon>
        <taxon>Haloarculaceae</taxon>
        <taxon>Halovenus</taxon>
    </lineage>
</organism>
<comment type="caution">
    <text evidence="2">The sequence shown here is derived from an EMBL/GenBank/DDBJ whole genome shotgun (WGS) entry which is preliminary data.</text>
</comment>
<gene>
    <name evidence="2" type="ORF">GRX03_16325</name>
</gene>
<dbReference type="SMART" id="SM00481">
    <property type="entry name" value="POLIIIAc"/>
    <property type="match status" value="1"/>
</dbReference>
<dbReference type="GO" id="GO:0004534">
    <property type="term" value="F:5'-3' RNA exonuclease activity"/>
    <property type="evidence" value="ECO:0007669"/>
    <property type="project" value="TreeGrafter"/>
</dbReference>
<protein>
    <submittedName>
        <fullName evidence="2">PHP domain-containing protein</fullName>
    </submittedName>
</protein>
<accession>A0A6B0TIX9</accession>
<name>A0A6B0TIX9_9EURY</name>
<dbReference type="CDD" id="cd07432">
    <property type="entry name" value="PHP_HisPPase"/>
    <property type="match status" value="1"/>
</dbReference>
<dbReference type="AlphaFoldDB" id="A0A6B0TIX9"/>
<dbReference type="InterPro" id="IPR003141">
    <property type="entry name" value="Pol/His_phosphatase_N"/>
</dbReference>
<reference evidence="2 3" key="1">
    <citation type="submission" date="2019-12" db="EMBL/GenBank/DDBJ databases">
        <title>Isolation and characterization of three novel carbon monoxide-oxidizing members of Halobacteria from salione crusts and soils.</title>
        <authorList>
            <person name="Myers M.R."/>
            <person name="King G.M."/>
        </authorList>
    </citation>
    <scope>NUCLEOTIDE SEQUENCE [LARGE SCALE GENOMIC DNA]</scope>
    <source>
        <strain evidence="2 3">WSH3</strain>
    </source>
</reference>
<dbReference type="InterPro" id="IPR016195">
    <property type="entry name" value="Pol/histidinol_Pase-like"/>
</dbReference>
<dbReference type="GO" id="GO:0035312">
    <property type="term" value="F:5'-3' DNA exonuclease activity"/>
    <property type="evidence" value="ECO:0007669"/>
    <property type="project" value="TreeGrafter"/>
</dbReference>
<dbReference type="PANTHER" id="PTHR42924">
    <property type="entry name" value="EXONUCLEASE"/>
    <property type="match status" value="1"/>
</dbReference>
<evidence type="ECO:0000313" key="2">
    <source>
        <dbReference type="EMBL" id="MXR53159.1"/>
    </source>
</evidence>
<dbReference type="SUPFAM" id="SSF89550">
    <property type="entry name" value="PHP domain-like"/>
    <property type="match status" value="1"/>
</dbReference>
<dbReference type="RefSeq" id="WP_368278600.1">
    <property type="nucleotide sequence ID" value="NZ_WUUT01000010.1"/>
</dbReference>
<proteinExistence type="predicted"/>
<dbReference type="NCBIfam" id="NF038032">
    <property type="entry name" value="CehA_McbA_metalo"/>
    <property type="match status" value="1"/>
</dbReference>
<dbReference type="InterPro" id="IPR004013">
    <property type="entry name" value="PHP_dom"/>
</dbReference>
<dbReference type="Pfam" id="PF13263">
    <property type="entry name" value="PHP_C"/>
    <property type="match status" value="1"/>
</dbReference>